<evidence type="ECO:0000313" key="2">
    <source>
        <dbReference type="EMBL" id="KAB2570488.1"/>
    </source>
</evidence>
<accession>A0A5N5CYP6</accession>
<dbReference type="EMBL" id="VCHE01000135">
    <property type="protein sequence ID" value="KAB2570488.1"/>
    <property type="molecule type" value="Genomic_DNA"/>
</dbReference>
<feature type="coiled-coil region" evidence="1">
    <location>
        <begin position="112"/>
        <end position="139"/>
    </location>
</feature>
<dbReference type="Proteomes" id="UP000325902">
    <property type="component" value="Unassembled WGS sequence"/>
</dbReference>
<keyword evidence="3" id="KW-1185">Reference proteome</keyword>
<gene>
    <name evidence="2" type="ORF">DBV05_g10850</name>
</gene>
<keyword evidence="1" id="KW-0175">Coiled coil</keyword>
<organism evidence="2 3">
    <name type="scientific">Lasiodiplodia theobromae</name>
    <dbReference type="NCBI Taxonomy" id="45133"/>
    <lineage>
        <taxon>Eukaryota</taxon>
        <taxon>Fungi</taxon>
        <taxon>Dikarya</taxon>
        <taxon>Ascomycota</taxon>
        <taxon>Pezizomycotina</taxon>
        <taxon>Dothideomycetes</taxon>
        <taxon>Dothideomycetes incertae sedis</taxon>
        <taxon>Botryosphaeriales</taxon>
        <taxon>Botryosphaeriaceae</taxon>
        <taxon>Lasiodiplodia</taxon>
    </lineage>
</organism>
<comment type="caution">
    <text evidence="2">The sequence shown here is derived from an EMBL/GenBank/DDBJ whole genome shotgun (WGS) entry which is preliminary data.</text>
</comment>
<reference evidence="2 3" key="1">
    <citation type="journal article" date="2019" name="Sci. Rep.">
        <title>A multi-omics analysis of the grapevine pathogen Lasiodiplodia theobromae reveals that temperature affects the expression of virulence- and pathogenicity-related genes.</title>
        <authorList>
            <person name="Felix C."/>
            <person name="Meneses R."/>
            <person name="Goncalves M.F.M."/>
            <person name="Tilleman L."/>
            <person name="Duarte A.S."/>
            <person name="Jorrin-Novo J.V."/>
            <person name="Van de Peer Y."/>
            <person name="Deforce D."/>
            <person name="Van Nieuwerburgh F."/>
            <person name="Esteves A.C."/>
            <person name="Alves A."/>
        </authorList>
    </citation>
    <scope>NUCLEOTIDE SEQUENCE [LARGE SCALE GENOMIC DNA]</scope>
    <source>
        <strain evidence="2 3">LA-SOL3</strain>
    </source>
</reference>
<protein>
    <submittedName>
        <fullName evidence="2">Uncharacterized protein</fullName>
    </submittedName>
</protein>
<proteinExistence type="predicted"/>
<sequence>MQSTATSNTFTDVSLVPNESLSKYLSEFTDKVDKLEDLYRSLGTIWHRIHIETRERPELNPDTSAAARAAHGLFMAEETSPVRDISADVDGLIRSARGFIRRGEWDRARSDIAEAETCMSALKAQLDAADEAIETAVRLQTQFGPTKRDNMRYWDRYPEMYVSMKAWVYTLPGVLRLGGDHAFDISQSFWLPSGDMNDVVGLHSEEGPYQRDADGTWNPARFPIDW</sequence>
<evidence type="ECO:0000313" key="3">
    <source>
        <dbReference type="Proteomes" id="UP000325902"/>
    </source>
</evidence>
<name>A0A5N5CYP6_9PEZI</name>
<evidence type="ECO:0000256" key="1">
    <source>
        <dbReference type="SAM" id="Coils"/>
    </source>
</evidence>
<dbReference type="AlphaFoldDB" id="A0A5N5CYP6"/>